<feature type="transmembrane region" description="Helical" evidence="8">
    <location>
        <begin position="12"/>
        <end position="33"/>
    </location>
</feature>
<feature type="transmembrane region" description="Helical" evidence="8">
    <location>
        <begin position="142"/>
        <end position="164"/>
    </location>
</feature>
<evidence type="ECO:0000256" key="7">
    <source>
        <dbReference type="ARBA" id="ARBA00023136"/>
    </source>
</evidence>
<dbReference type="AlphaFoldDB" id="A0A178IHY8"/>
<dbReference type="InterPro" id="IPR035906">
    <property type="entry name" value="MetI-like_sf"/>
</dbReference>
<feature type="domain" description="ABC transmembrane type-1" evidence="9">
    <location>
        <begin position="73"/>
        <end position="269"/>
    </location>
</feature>
<evidence type="ECO:0000313" key="11">
    <source>
        <dbReference type="Proteomes" id="UP000078486"/>
    </source>
</evidence>
<dbReference type="OrthoDB" id="9794684at2"/>
<protein>
    <recommendedName>
        <fullName evidence="2">sn-glycerol-3-phosphate transport system permease protein UgpE</fullName>
    </recommendedName>
</protein>
<evidence type="ECO:0000256" key="2">
    <source>
        <dbReference type="ARBA" id="ARBA00020515"/>
    </source>
</evidence>
<sequence>MKRQRHDLSRRLVFAALCGYLLWVVYPMAWVAYSSLKPDEAVFRDAFALPELDVLQWGNYARAWSEARFGAYFFNSVAVTSASVALILLLGSMAAYALSRFHHPLGNAVYWLFLAGLMIPVQLSVVPLFFELRALGLLNSRLGLVLVYTANGLPFAVFILAGFFRALPRSLYEAAVVDGCGEAGAFWRVMLPLARPGLVTVAIFQFIGIWKEYFFAFMFTSGAGGDSARTLPIGLANLSITAQYQNDYAMLFAGVIIVTIPILLIYLALQKHLVRGVTAGALKG</sequence>
<dbReference type="InterPro" id="IPR000515">
    <property type="entry name" value="MetI-like"/>
</dbReference>
<dbReference type="PANTHER" id="PTHR43744">
    <property type="entry name" value="ABC TRANSPORTER PERMEASE PROTEIN MG189-RELATED-RELATED"/>
    <property type="match status" value="1"/>
</dbReference>
<evidence type="ECO:0000256" key="1">
    <source>
        <dbReference type="ARBA" id="ARBA00004651"/>
    </source>
</evidence>
<evidence type="ECO:0000256" key="4">
    <source>
        <dbReference type="ARBA" id="ARBA00022475"/>
    </source>
</evidence>
<dbReference type="GO" id="GO:0055085">
    <property type="term" value="P:transmembrane transport"/>
    <property type="evidence" value="ECO:0007669"/>
    <property type="project" value="InterPro"/>
</dbReference>
<keyword evidence="11" id="KW-1185">Reference proteome</keyword>
<dbReference type="Gene3D" id="1.10.3720.10">
    <property type="entry name" value="MetI-like"/>
    <property type="match status" value="1"/>
</dbReference>
<keyword evidence="4" id="KW-1003">Cell membrane</keyword>
<reference evidence="10 11" key="1">
    <citation type="submission" date="2016-01" db="EMBL/GenBank/DDBJ databases">
        <title>High potential of lignocellulose degradation of a new Verrucomicrobia species.</title>
        <authorList>
            <person name="Wang Y."/>
            <person name="Shi Y."/>
            <person name="Qiu Z."/>
            <person name="Liu S."/>
            <person name="Yang H."/>
        </authorList>
    </citation>
    <scope>NUCLEOTIDE SEQUENCE [LARGE SCALE GENOMIC DNA]</scope>
    <source>
        <strain evidence="10 11">TSB47</strain>
    </source>
</reference>
<dbReference type="Pfam" id="PF00528">
    <property type="entry name" value="BPD_transp_1"/>
    <property type="match status" value="1"/>
</dbReference>
<evidence type="ECO:0000259" key="9">
    <source>
        <dbReference type="PROSITE" id="PS50928"/>
    </source>
</evidence>
<proteinExistence type="inferred from homology"/>
<dbReference type="STRING" id="1184151.AW736_15690"/>
<accession>A0A178IHY8</accession>
<dbReference type="GO" id="GO:0005886">
    <property type="term" value="C:plasma membrane"/>
    <property type="evidence" value="ECO:0007669"/>
    <property type="project" value="UniProtKB-SubCell"/>
</dbReference>
<gene>
    <name evidence="10" type="ORF">AW736_15690</name>
</gene>
<feature type="transmembrane region" description="Helical" evidence="8">
    <location>
        <begin position="108"/>
        <end position="130"/>
    </location>
</feature>
<feature type="transmembrane region" description="Helical" evidence="8">
    <location>
        <begin position="185"/>
        <end position="210"/>
    </location>
</feature>
<evidence type="ECO:0000313" key="10">
    <source>
        <dbReference type="EMBL" id="OAM88676.1"/>
    </source>
</evidence>
<evidence type="ECO:0000256" key="5">
    <source>
        <dbReference type="ARBA" id="ARBA00022692"/>
    </source>
</evidence>
<dbReference type="Proteomes" id="UP000078486">
    <property type="component" value="Unassembled WGS sequence"/>
</dbReference>
<dbReference type="PANTHER" id="PTHR43744:SF8">
    <property type="entry name" value="SN-GLYCEROL-3-PHOSPHATE TRANSPORT SYSTEM PERMEASE PROTEIN UGPE"/>
    <property type="match status" value="1"/>
</dbReference>
<keyword evidence="5 8" id="KW-0812">Transmembrane</keyword>
<name>A0A178IHY8_9BACT</name>
<evidence type="ECO:0000256" key="3">
    <source>
        <dbReference type="ARBA" id="ARBA00022448"/>
    </source>
</evidence>
<dbReference type="EMBL" id="LRRQ01000125">
    <property type="protein sequence ID" value="OAM88676.1"/>
    <property type="molecule type" value="Genomic_DNA"/>
</dbReference>
<feature type="transmembrane region" description="Helical" evidence="8">
    <location>
        <begin position="248"/>
        <end position="269"/>
    </location>
</feature>
<comment type="subcellular location">
    <subcellularLocation>
        <location evidence="1 8">Cell membrane</location>
        <topology evidence="1 8">Multi-pass membrane protein</topology>
    </subcellularLocation>
</comment>
<keyword evidence="3 8" id="KW-0813">Transport</keyword>
<dbReference type="RefSeq" id="WP_068771253.1">
    <property type="nucleotide sequence ID" value="NZ_CP109796.1"/>
</dbReference>
<keyword evidence="6 8" id="KW-1133">Transmembrane helix</keyword>
<dbReference type="SUPFAM" id="SSF161098">
    <property type="entry name" value="MetI-like"/>
    <property type="match status" value="1"/>
</dbReference>
<keyword evidence="7 8" id="KW-0472">Membrane</keyword>
<feature type="transmembrane region" description="Helical" evidence="8">
    <location>
        <begin position="72"/>
        <end position="96"/>
    </location>
</feature>
<dbReference type="PROSITE" id="PS50928">
    <property type="entry name" value="ABC_TM1"/>
    <property type="match status" value="1"/>
</dbReference>
<evidence type="ECO:0000256" key="8">
    <source>
        <dbReference type="RuleBase" id="RU363032"/>
    </source>
</evidence>
<comment type="caution">
    <text evidence="10">The sequence shown here is derived from an EMBL/GenBank/DDBJ whole genome shotgun (WGS) entry which is preliminary data.</text>
</comment>
<comment type="similarity">
    <text evidence="8">Belongs to the binding-protein-dependent transport system permease family.</text>
</comment>
<dbReference type="CDD" id="cd06261">
    <property type="entry name" value="TM_PBP2"/>
    <property type="match status" value="1"/>
</dbReference>
<evidence type="ECO:0000256" key="6">
    <source>
        <dbReference type="ARBA" id="ARBA00022989"/>
    </source>
</evidence>
<organism evidence="10 11">
    <name type="scientific">Termitidicoccus mucosus</name>
    <dbReference type="NCBI Taxonomy" id="1184151"/>
    <lineage>
        <taxon>Bacteria</taxon>
        <taxon>Pseudomonadati</taxon>
        <taxon>Verrucomicrobiota</taxon>
        <taxon>Opitutia</taxon>
        <taxon>Opitutales</taxon>
        <taxon>Opitutaceae</taxon>
        <taxon>Termitidicoccus</taxon>
    </lineage>
</organism>